<proteinExistence type="predicted"/>
<name>A0A2T2X977_9FIRM</name>
<dbReference type="EMBL" id="PXYT01000005">
    <property type="protein sequence ID" value="PSR31029.1"/>
    <property type="molecule type" value="Genomic_DNA"/>
</dbReference>
<protein>
    <submittedName>
        <fullName evidence="1">Uncharacterized protein</fullName>
    </submittedName>
</protein>
<accession>A0A2T2X977</accession>
<organism evidence="1 2">
    <name type="scientific">Sulfobacillus benefaciens</name>
    <dbReference type="NCBI Taxonomy" id="453960"/>
    <lineage>
        <taxon>Bacteria</taxon>
        <taxon>Bacillati</taxon>
        <taxon>Bacillota</taxon>
        <taxon>Clostridia</taxon>
        <taxon>Eubacteriales</taxon>
        <taxon>Clostridiales Family XVII. Incertae Sedis</taxon>
        <taxon>Sulfobacillus</taxon>
    </lineage>
</organism>
<evidence type="ECO:0000313" key="1">
    <source>
        <dbReference type="EMBL" id="PSR31029.1"/>
    </source>
</evidence>
<dbReference type="AlphaFoldDB" id="A0A2T2X977"/>
<dbReference type="Proteomes" id="UP000242699">
    <property type="component" value="Unassembled WGS sequence"/>
</dbReference>
<gene>
    <name evidence="1" type="ORF">C7B43_04050</name>
</gene>
<comment type="caution">
    <text evidence="1">The sequence shown here is derived from an EMBL/GenBank/DDBJ whole genome shotgun (WGS) entry which is preliminary data.</text>
</comment>
<evidence type="ECO:0000313" key="2">
    <source>
        <dbReference type="Proteomes" id="UP000242699"/>
    </source>
</evidence>
<reference evidence="1 2" key="1">
    <citation type="journal article" date="2014" name="BMC Genomics">
        <title>Comparison of environmental and isolate Sulfobacillus genomes reveals diverse carbon, sulfur, nitrogen, and hydrogen metabolisms.</title>
        <authorList>
            <person name="Justice N.B."/>
            <person name="Norman A."/>
            <person name="Brown C.T."/>
            <person name="Singh A."/>
            <person name="Thomas B.C."/>
            <person name="Banfield J.F."/>
        </authorList>
    </citation>
    <scope>NUCLEOTIDE SEQUENCE [LARGE SCALE GENOMIC DNA]</scope>
    <source>
        <strain evidence="1">AMDSBA1</strain>
    </source>
</reference>
<sequence length="108" mass="12064">MEGIVALFGLHLTWGVFPPASRDKTRTERSPPGGIVSKNMKDWGIYIPGFFGIRDENVVRLELWPQNTGTGMEPEPSSLIPKSHLRLCMDHYYDGGPVTPEFTQGSVF</sequence>